<keyword evidence="3" id="KW-0805">Transcription regulation</keyword>
<dbReference type="SMART" id="SM01268">
    <property type="entry name" value="BTD"/>
    <property type="match status" value="1"/>
</dbReference>
<gene>
    <name evidence="10" type="ORF">PFISCL1PPCAC_17039</name>
</gene>
<feature type="region of interest" description="Disordered" evidence="7">
    <location>
        <begin position="108"/>
        <end position="158"/>
    </location>
</feature>
<dbReference type="FunFam" id="2.60.40.1450:FF:000003">
    <property type="entry name" value="Related to J kappa-recombination signal binding protein"/>
    <property type="match status" value="1"/>
</dbReference>
<dbReference type="InterPro" id="IPR015350">
    <property type="entry name" value="Beta-trefoil_DNA-bd_dom"/>
</dbReference>
<dbReference type="Pfam" id="PF09271">
    <property type="entry name" value="LAG1-DNAbind"/>
    <property type="match status" value="1"/>
</dbReference>
<evidence type="ECO:0000256" key="6">
    <source>
        <dbReference type="ARBA" id="ARBA00023242"/>
    </source>
</evidence>
<dbReference type="GO" id="GO:1990433">
    <property type="term" value="C:CSL-Notch-Mastermind transcription factor complex"/>
    <property type="evidence" value="ECO:0007669"/>
    <property type="project" value="UniProtKB-ARBA"/>
</dbReference>
<dbReference type="PANTHER" id="PTHR10665">
    <property type="entry name" value="RECOMBINING BINDING PROTEIN SUPPRESSOR OF HAIRLESS"/>
    <property type="match status" value="1"/>
</dbReference>
<dbReference type="GO" id="GO:0001228">
    <property type="term" value="F:DNA-binding transcription activator activity, RNA polymerase II-specific"/>
    <property type="evidence" value="ECO:0007669"/>
    <property type="project" value="InterPro"/>
</dbReference>
<evidence type="ECO:0000256" key="7">
    <source>
        <dbReference type="SAM" id="MobiDB-lite"/>
    </source>
</evidence>
<keyword evidence="4" id="KW-0238">DNA-binding</keyword>
<name>A0AAV5W422_9BILA</name>
<keyword evidence="5" id="KW-0804">Transcription</keyword>
<keyword evidence="11" id="KW-1185">Reference proteome</keyword>
<evidence type="ECO:0000313" key="10">
    <source>
        <dbReference type="EMBL" id="GMT25742.1"/>
    </source>
</evidence>
<dbReference type="InterPro" id="IPR015351">
    <property type="entry name" value="RBP-J/Cbf11/Cbf12_DNA-bd"/>
</dbReference>
<dbReference type="InterPro" id="IPR038007">
    <property type="entry name" value="RBP-Jkappa_IPT"/>
</dbReference>
<proteinExistence type="inferred from homology"/>
<dbReference type="SMART" id="SM01267">
    <property type="entry name" value="LAG1_DNAbind"/>
    <property type="match status" value="1"/>
</dbReference>
<dbReference type="InterPro" id="IPR014756">
    <property type="entry name" value="Ig_E-set"/>
</dbReference>
<keyword evidence="6" id="KW-0539">Nucleus</keyword>
<accession>A0AAV5W422</accession>
<dbReference type="AlphaFoldDB" id="A0AAV5W422"/>
<dbReference type="InterPro" id="IPR036358">
    <property type="entry name" value="BTD_sf"/>
</dbReference>
<dbReference type="Gene3D" id="2.80.10.50">
    <property type="match status" value="1"/>
</dbReference>
<dbReference type="Gene3D" id="2.60.40.10">
    <property type="entry name" value="Immunoglobulins"/>
    <property type="match status" value="1"/>
</dbReference>
<evidence type="ECO:0000256" key="5">
    <source>
        <dbReference type="ARBA" id="ARBA00023163"/>
    </source>
</evidence>
<dbReference type="InterPro" id="IPR008967">
    <property type="entry name" value="p53-like_TF_DNA-bd_sf"/>
</dbReference>
<dbReference type="InterPro" id="IPR037095">
    <property type="entry name" value="RBP-J/Cbf11_DNA-bd_sf"/>
</dbReference>
<dbReference type="Pfam" id="PF09270">
    <property type="entry name" value="BTD"/>
    <property type="match status" value="1"/>
</dbReference>
<protein>
    <submittedName>
        <fullName evidence="10">Uncharacterized protein</fullName>
    </submittedName>
</protein>
<reference evidence="10" key="1">
    <citation type="submission" date="2023-10" db="EMBL/GenBank/DDBJ databases">
        <title>Genome assembly of Pristionchus species.</title>
        <authorList>
            <person name="Yoshida K."/>
            <person name="Sommer R.J."/>
        </authorList>
    </citation>
    <scope>NUCLEOTIDE SEQUENCE</scope>
    <source>
        <strain evidence="10">RS5133</strain>
    </source>
</reference>
<dbReference type="GO" id="GO:0000978">
    <property type="term" value="F:RNA polymerase II cis-regulatory region sequence-specific DNA binding"/>
    <property type="evidence" value="ECO:0007669"/>
    <property type="project" value="InterPro"/>
</dbReference>
<dbReference type="InterPro" id="IPR040159">
    <property type="entry name" value="CLS_fam"/>
</dbReference>
<dbReference type="EMBL" id="BTSY01000004">
    <property type="protein sequence ID" value="GMT25742.1"/>
    <property type="molecule type" value="Genomic_DNA"/>
</dbReference>
<evidence type="ECO:0000256" key="3">
    <source>
        <dbReference type="ARBA" id="ARBA00023015"/>
    </source>
</evidence>
<dbReference type="InterPro" id="IPR013783">
    <property type="entry name" value="Ig-like_fold"/>
</dbReference>
<feature type="non-terminal residue" evidence="10">
    <location>
        <position position="1"/>
    </location>
</feature>
<evidence type="ECO:0000256" key="2">
    <source>
        <dbReference type="ARBA" id="ARBA00009704"/>
    </source>
</evidence>
<comment type="similarity">
    <text evidence="2">Belongs to the Su(H) family.</text>
</comment>
<dbReference type="Pfam" id="PF20144">
    <property type="entry name" value="TIG_SUH"/>
    <property type="match status" value="1"/>
</dbReference>
<evidence type="ECO:0000259" key="8">
    <source>
        <dbReference type="SMART" id="SM01267"/>
    </source>
</evidence>
<comment type="subcellular location">
    <subcellularLocation>
        <location evidence="1">Nucleus</location>
    </subcellularLocation>
</comment>
<evidence type="ECO:0000256" key="4">
    <source>
        <dbReference type="ARBA" id="ARBA00023125"/>
    </source>
</evidence>
<feature type="domain" description="RBP-J/Cbf11/Cbf12 DNA binding" evidence="8">
    <location>
        <begin position="269"/>
        <end position="424"/>
    </location>
</feature>
<evidence type="ECO:0000259" key="9">
    <source>
        <dbReference type="SMART" id="SM01268"/>
    </source>
</evidence>
<feature type="compositionally biased region" description="Low complexity" evidence="7">
    <location>
        <begin position="116"/>
        <end position="131"/>
    </location>
</feature>
<dbReference type="SUPFAM" id="SSF110217">
    <property type="entry name" value="DNA-binding protein LAG-1 (CSL)"/>
    <property type="match status" value="1"/>
</dbReference>
<sequence>AIAEDAGELPVDAQFLSDLSGLLAVFPYLVANPLMWQAAQLAAAISAATTATTAAAAAAAPMNNGGAVLGIDPASAAAAAAVTMNSMVQPDMLNLYNTFLAQQARAFNESKSAHHPSTSSPPRLLSTPNNSTNSPARKRARHDGATSSPGGDSGIENTIDRALRMPTMEQRGSPSHENPFYQVAAPGGFLDVNGGLSNGAGSAAALAAVGGGMPLGGLGMGAGTLSQAYQMVPNANAMVQHMNLTQPHTPLTRDRMARYLESPSSYECVITIFHAKVAQKSYGNEKRFFCPPPCIYLSGDGWKTKKMQVERLYKEAKSMMVKNGTADTNPDTEKIHEAQASELCAFIGIGAPSDQERQQLDFTGGKDYCAAKSLYISDSDKRKYFELSVQFFYGCAIDVGNFPSARIKVISKPSKKKQSMKNTDCKFLCIASGTKVALFNRLRSQTVSTRYLHVDNGHFHASGTKWGAFTIHLCDERHDMGMGEMEGRQFVVKDGFVHYGSAIKLVDSVSGVALPRMRIRKVDKTHVLLDSSSSEEPVSQLHKCAFQMIDNESIYLCLSHDKIIQHSATAVPGDPLRHQISDGAAWTIISTDKAEYRFYEANGPVRNPLSPSPTLHSVEISGPEGVKRLELTGHGFHQDLKVWLHTVELDTSIRSDEKATALLPTVSDMAKQCPEHYNIADLPLAISLVRNDGVIFATNSTFTYKVVSPTPTTRYFK</sequence>
<dbReference type="Proteomes" id="UP001432322">
    <property type="component" value="Unassembled WGS sequence"/>
</dbReference>
<evidence type="ECO:0000313" key="11">
    <source>
        <dbReference type="Proteomes" id="UP001432322"/>
    </source>
</evidence>
<dbReference type="FunFam" id="2.80.10.50:FF:000003">
    <property type="entry name" value="recombining binding protein suppressor of hairless"/>
    <property type="match status" value="1"/>
</dbReference>
<dbReference type="SUPFAM" id="SSF81296">
    <property type="entry name" value="E set domains"/>
    <property type="match status" value="1"/>
</dbReference>
<feature type="domain" description="Beta-trefoil DNA-binding" evidence="9">
    <location>
        <begin position="428"/>
        <end position="586"/>
    </location>
</feature>
<comment type="caution">
    <text evidence="10">The sequence shown here is derived from an EMBL/GenBank/DDBJ whole genome shotgun (WGS) entry which is preliminary data.</text>
</comment>
<organism evidence="10 11">
    <name type="scientific">Pristionchus fissidentatus</name>
    <dbReference type="NCBI Taxonomy" id="1538716"/>
    <lineage>
        <taxon>Eukaryota</taxon>
        <taxon>Metazoa</taxon>
        <taxon>Ecdysozoa</taxon>
        <taxon>Nematoda</taxon>
        <taxon>Chromadorea</taxon>
        <taxon>Rhabditida</taxon>
        <taxon>Rhabditina</taxon>
        <taxon>Diplogasteromorpha</taxon>
        <taxon>Diplogasteroidea</taxon>
        <taxon>Neodiplogasteridae</taxon>
        <taxon>Pristionchus</taxon>
    </lineage>
</organism>
<dbReference type="Gene3D" id="2.60.40.1450">
    <property type="entry name" value="LAG1, DNA binding domain"/>
    <property type="match status" value="1"/>
</dbReference>
<evidence type="ECO:0000256" key="1">
    <source>
        <dbReference type="ARBA" id="ARBA00004123"/>
    </source>
</evidence>
<dbReference type="SUPFAM" id="SSF49417">
    <property type="entry name" value="p53-like transcription factors"/>
    <property type="match status" value="1"/>
</dbReference>